<proteinExistence type="predicted"/>
<evidence type="ECO:0000313" key="2">
    <source>
        <dbReference type="Proteomes" id="UP000674270"/>
    </source>
</evidence>
<name>A0A8I2ABJ2_9GAMM</name>
<reference evidence="1" key="1">
    <citation type="submission" date="2021-03" db="EMBL/GenBank/DDBJ databases">
        <authorList>
            <person name="Stanton E."/>
        </authorList>
    </citation>
    <scope>NUCLEOTIDE SEQUENCE</scope>
    <source>
        <strain evidence="1">2020EL-00113</strain>
    </source>
</reference>
<organism evidence="1 2">
    <name type="scientific">Providencia huaxiensis</name>
    <dbReference type="NCBI Taxonomy" id="2027290"/>
    <lineage>
        <taxon>Bacteria</taxon>
        <taxon>Pseudomonadati</taxon>
        <taxon>Pseudomonadota</taxon>
        <taxon>Gammaproteobacteria</taxon>
        <taxon>Enterobacterales</taxon>
        <taxon>Morganellaceae</taxon>
        <taxon>Providencia</taxon>
    </lineage>
</organism>
<accession>A0A8I2ABJ2</accession>
<comment type="caution">
    <text evidence="1">The sequence shown here is derived from an EMBL/GenBank/DDBJ whole genome shotgun (WGS) entry which is preliminary data.</text>
</comment>
<protein>
    <recommendedName>
        <fullName evidence="3">Phage protein</fullName>
    </recommendedName>
</protein>
<dbReference type="AlphaFoldDB" id="A0A8I2ABJ2"/>
<sequence length="76" mass="8621">MKNNLEDLHNHLFAQLERLSDEDLKGDDLKEEINRAKAVSDIASSIVENGKLAITVKRMLGDNEIRTAPKYLEVNE</sequence>
<dbReference type="RefSeq" id="WP_105881089.1">
    <property type="nucleotide sequence ID" value="NZ_JAGKLY010000001.1"/>
</dbReference>
<dbReference type="Proteomes" id="UP000674270">
    <property type="component" value="Unassembled WGS sequence"/>
</dbReference>
<evidence type="ECO:0000313" key="1">
    <source>
        <dbReference type="EMBL" id="MBQ0267154.1"/>
    </source>
</evidence>
<evidence type="ECO:0008006" key="3">
    <source>
        <dbReference type="Google" id="ProtNLM"/>
    </source>
</evidence>
<gene>
    <name evidence="1" type="ORF">J7T18_02445</name>
</gene>
<dbReference type="EMBL" id="JAGKLY010000001">
    <property type="protein sequence ID" value="MBQ0267154.1"/>
    <property type="molecule type" value="Genomic_DNA"/>
</dbReference>